<sequence>MINQLFFNFDMEKITKNILELFLVVNGFQPVRKLSQWSFLLA</sequence>
<evidence type="ECO:0008006" key="3">
    <source>
        <dbReference type="Google" id="ProtNLM"/>
    </source>
</evidence>
<accession>A0ABU0LZA0</accession>
<evidence type="ECO:0000313" key="1">
    <source>
        <dbReference type="EMBL" id="MDQ0514008.1"/>
    </source>
</evidence>
<reference evidence="1" key="1">
    <citation type="submission" date="2023-07" db="EMBL/GenBank/DDBJ databases">
        <title>Genomic Encyclopedia of Type Strains, Phase IV (KMG-IV): sequencing the most valuable type-strain genomes for metagenomic binning, comparative biology and taxonomic classification.</title>
        <authorList>
            <person name="Goeker M."/>
        </authorList>
    </citation>
    <scope>NUCLEOTIDE SEQUENCE [LARGE SCALE GENOMIC DNA]</scope>
    <source>
        <strain evidence="1">DSM 21204</strain>
    </source>
</reference>
<gene>
    <name evidence="1" type="ORF">J2Z62_000446</name>
</gene>
<protein>
    <recommendedName>
        <fullName evidence="3">Transposase</fullName>
    </recommendedName>
</protein>
<organism evidence="1 2">
    <name type="scientific">Mycoplasmoides fastidiosum</name>
    <dbReference type="NCBI Taxonomy" id="92758"/>
    <lineage>
        <taxon>Bacteria</taxon>
        <taxon>Bacillati</taxon>
        <taxon>Mycoplasmatota</taxon>
        <taxon>Mycoplasmoidales</taxon>
        <taxon>Mycoplasmoidaceae</taxon>
        <taxon>Mycoplasmoides</taxon>
    </lineage>
</organism>
<comment type="caution">
    <text evidence="1">The sequence shown here is derived from an EMBL/GenBank/DDBJ whole genome shotgun (WGS) entry which is preliminary data.</text>
</comment>
<proteinExistence type="predicted"/>
<evidence type="ECO:0000313" key="2">
    <source>
        <dbReference type="Proteomes" id="UP001240643"/>
    </source>
</evidence>
<dbReference type="Proteomes" id="UP001240643">
    <property type="component" value="Unassembled WGS sequence"/>
</dbReference>
<dbReference type="EMBL" id="JAUSWO010000001">
    <property type="protein sequence ID" value="MDQ0514008.1"/>
    <property type="molecule type" value="Genomic_DNA"/>
</dbReference>
<keyword evidence="2" id="KW-1185">Reference proteome</keyword>
<name>A0ABU0LZA0_9BACT</name>